<keyword evidence="2" id="KW-0378">Hydrolase</keyword>
<reference evidence="4" key="1">
    <citation type="submission" date="2021-06" db="EMBL/GenBank/DDBJ databases">
        <authorList>
            <person name="Criscuolo A."/>
        </authorList>
    </citation>
    <scope>NUCLEOTIDE SEQUENCE</scope>
    <source>
        <strain evidence="4">CIP111803</strain>
    </source>
</reference>
<keyword evidence="1" id="KW-0479">Metal-binding</keyword>
<comment type="caution">
    <text evidence="4">The sequence shown here is derived from an EMBL/GenBank/DDBJ whole genome shotgun (WGS) entry which is preliminary data.</text>
</comment>
<dbReference type="EMBL" id="CAJVAP010000032">
    <property type="protein sequence ID" value="CAG7619230.1"/>
    <property type="molecule type" value="Genomic_DNA"/>
</dbReference>
<name>A0A916K231_9MICO</name>
<dbReference type="RefSeq" id="WP_218116202.1">
    <property type="nucleotide sequence ID" value="NZ_CAJVAP010000032.1"/>
</dbReference>
<evidence type="ECO:0000259" key="3">
    <source>
        <dbReference type="Pfam" id="PF08797"/>
    </source>
</evidence>
<sequence length="268" mass="30298">MVFDSVSILPAASTAQQLIVTWQNPELRAIYPVGVLAKDEGQFSFAYLRKASDAQGFRPFAGFDNMQKIYRSDRLFDFFESRVLSAKRPDFAEYVTKLDLDIDHATPWELLVKSTGKTKGDTVQLFPVPRQHGDELRLPLLIAGTRHLMSKKVSYLEQEDGKYTPEELEELLSGLLSGEELEIVREHDNATSNVARLTLQSSRRPIGYLPEWIAEEVDTLIDQGQVKLFVKRVNPPEMGWHLRVLADLVISSADGPMFASDDWSLADQ</sequence>
<evidence type="ECO:0000256" key="2">
    <source>
        <dbReference type="ARBA" id="ARBA00022801"/>
    </source>
</evidence>
<gene>
    <name evidence="4" type="ORF">LEUCIP111803_02276</name>
</gene>
<keyword evidence="5" id="KW-1185">Reference proteome</keyword>
<proteinExistence type="predicted"/>
<evidence type="ECO:0000256" key="1">
    <source>
        <dbReference type="ARBA" id="ARBA00022723"/>
    </source>
</evidence>
<dbReference type="Proteomes" id="UP000693892">
    <property type="component" value="Unassembled WGS sequence"/>
</dbReference>
<dbReference type="GO" id="GO:0008270">
    <property type="term" value="F:zinc ion binding"/>
    <property type="evidence" value="ECO:0007669"/>
    <property type="project" value="InterPro"/>
</dbReference>
<dbReference type="Pfam" id="PF08797">
    <property type="entry name" value="HIRAN"/>
    <property type="match status" value="1"/>
</dbReference>
<evidence type="ECO:0000313" key="4">
    <source>
        <dbReference type="EMBL" id="CAG7619230.1"/>
    </source>
</evidence>
<evidence type="ECO:0000313" key="5">
    <source>
        <dbReference type="Proteomes" id="UP000693892"/>
    </source>
</evidence>
<accession>A0A916K231</accession>
<organism evidence="4 5">
    <name type="scientific">Leucobacter soli</name>
    <dbReference type="NCBI Taxonomy" id="2812850"/>
    <lineage>
        <taxon>Bacteria</taxon>
        <taxon>Bacillati</taxon>
        <taxon>Actinomycetota</taxon>
        <taxon>Actinomycetes</taxon>
        <taxon>Micrococcales</taxon>
        <taxon>Microbacteriaceae</taxon>
        <taxon>Leucobacter</taxon>
    </lineage>
</organism>
<protein>
    <recommendedName>
        <fullName evidence="3">HIRAN domain-containing protein</fullName>
    </recommendedName>
</protein>
<dbReference type="AlphaFoldDB" id="A0A916K231"/>
<feature type="domain" description="HIRAN" evidence="3">
    <location>
        <begin position="175"/>
        <end position="251"/>
    </location>
</feature>
<dbReference type="GO" id="GO:0016818">
    <property type="term" value="F:hydrolase activity, acting on acid anhydrides, in phosphorus-containing anhydrides"/>
    <property type="evidence" value="ECO:0007669"/>
    <property type="project" value="InterPro"/>
</dbReference>
<dbReference type="InterPro" id="IPR014905">
    <property type="entry name" value="HIRAN"/>
</dbReference>
<dbReference type="GO" id="GO:0003676">
    <property type="term" value="F:nucleic acid binding"/>
    <property type="evidence" value="ECO:0007669"/>
    <property type="project" value="InterPro"/>
</dbReference>